<dbReference type="InterPro" id="IPR013057">
    <property type="entry name" value="AA_transpt_TM"/>
</dbReference>
<feature type="transmembrane region" description="Helical" evidence="7">
    <location>
        <begin position="330"/>
        <end position="351"/>
    </location>
</feature>
<dbReference type="EMBL" id="KV423984">
    <property type="protein sequence ID" value="KZT56059.1"/>
    <property type="molecule type" value="Genomic_DNA"/>
</dbReference>
<proteinExistence type="inferred from homology"/>
<protein>
    <recommendedName>
        <fullName evidence="8">Amino acid transporter transmembrane domain-containing protein</fullName>
    </recommendedName>
</protein>
<dbReference type="Proteomes" id="UP000076842">
    <property type="component" value="Unassembled WGS sequence"/>
</dbReference>
<dbReference type="AlphaFoldDB" id="A0A165F2M9"/>
<feature type="transmembrane region" description="Helical" evidence="7">
    <location>
        <begin position="216"/>
        <end position="235"/>
    </location>
</feature>
<feature type="transmembrane region" description="Helical" evidence="7">
    <location>
        <begin position="129"/>
        <end position="157"/>
    </location>
</feature>
<evidence type="ECO:0000259" key="8">
    <source>
        <dbReference type="Pfam" id="PF01490"/>
    </source>
</evidence>
<evidence type="ECO:0000256" key="7">
    <source>
        <dbReference type="SAM" id="Phobius"/>
    </source>
</evidence>
<evidence type="ECO:0000256" key="2">
    <source>
        <dbReference type="ARBA" id="ARBA00008066"/>
    </source>
</evidence>
<keyword evidence="5 7" id="KW-0472">Membrane</keyword>
<dbReference type="OrthoDB" id="40134at2759"/>
<evidence type="ECO:0000313" key="9">
    <source>
        <dbReference type="EMBL" id="KZT56059.1"/>
    </source>
</evidence>
<accession>A0A165F2M9</accession>
<feature type="domain" description="Amino acid transporter transmembrane" evidence="8">
    <location>
        <begin position="102"/>
        <end position="470"/>
    </location>
</feature>
<comment type="subcellular location">
    <subcellularLocation>
        <location evidence="1">Membrane</location>
        <topology evidence="1">Multi-pass membrane protein</topology>
    </subcellularLocation>
</comment>
<dbReference type="Pfam" id="PF01490">
    <property type="entry name" value="Aa_trans"/>
    <property type="match status" value="1"/>
</dbReference>
<evidence type="ECO:0000256" key="4">
    <source>
        <dbReference type="ARBA" id="ARBA00022989"/>
    </source>
</evidence>
<comment type="similarity">
    <text evidence="2">Belongs to the amino acid/polyamine transporter 2 family.</text>
</comment>
<feature type="transmembrane region" description="Helical" evidence="7">
    <location>
        <begin position="99"/>
        <end position="117"/>
    </location>
</feature>
<gene>
    <name evidence="9" type="ORF">CALCODRAFT_471486</name>
</gene>
<organism evidence="9 10">
    <name type="scientific">Calocera cornea HHB12733</name>
    <dbReference type="NCBI Taxonomy" id="1353952"/>
    <lineage>
        <taxon>Eukaryota</taxon>
        <taxon>Fungi</taxon>
        <taxon>Dikarya</taxon>
        <taxon>Basidiomycota</taxon>
        <taxon>Agaricomycotina</taxon>
        <taxon>Dacrymycetes</taxon>
        <taxon>Dacrymycetales</taxon>
        <taxon>Dacrymycetaceae</taxon>
        <taxon>Calocera</taxon>
    </lineage>
</organism>
<feature type="transmembrane region" description="Helical" evidence="7">
    <location>
        <begin position="371"/>
        <end position="392"/>
    </location>
</feature>
<dbReference type="PANTHER" id="PTHR22950">
    <property type="entry name" value="AMINO ACID TRANSPORTER"/>
    <property type="match status" value="1"/>
</dbReference>
<feature type="transmembrane region" description="Helical" evidence="7">
    <location>
        <begin position="421"/>
        <end position="441"/>
    </location>
</feature>
<dbReference type="GO" id="GO:0015179">
    <property type="term" value="F:L-amino acid transmembrane transporter activity"/>
    <property type="evidence" value="ECO:0007669"/>
    <property type="project" value="TreeGrafter"/>
</dbReference>
<dbReference type="InParanoid" id="A0A165F2M9"/>
<dbReference type="GO" id="GO:0016020">
    <property type="term" value="C:membrane"/>
    <property type="evidence" value="ECO:0007669"/>
    <property type="project" value="UniProtKB-SubCell"/>
</dbReference>
<keyword evidence="3 7" id="KW-0812">Transmembrane</keyword>
<evidence type="ECO:0000313" key="10">
    <source>
        <dbReference type="Proteomes" id="UP000076842"/>
    </source>
</evidence>
<reference evidence="9 10" key="1">
    <citation type="journal article" date="2016" name="Mol. Biol. Evol.">
        <title>Comparative Genomics of Early-Diverging Mushroom-Forming Fungi Provides Insights into the Origins of Lignocellulose Decay Capabilities.</title>
        <authorList>
            <person name="Nagy L.G."/>
            <person name="Riley R."/>
            <person name="Tritt A."/>
            <person name="Adam C."/>
            <person name="Daum C."/>
            <person name="Floudas D."/>
            <person name="Sun H."/>
            <person name="Yadav J.S."/>
            <person name="Pangilinan J."/>
            <person name="Larsson K.H."/>
            <person name="Matsuura K."/>
            <person name="Barry K."/>
            <person name="Labutti K."/>
            <person name="Kuo R."/>
            <person name="Ohm R.A."/>
            <person name="Bhattacharya S.S."/>
            <person name="Shirouzu T."/>
            <person name="Yoshinaga Y."/>
            <person name="Martin F.M."/>
            <person name="Grigoriev I.V."/>
            <person name="Hibbett D.S."/>
        </authorList>
    </citation>
    <scope>NUCLEOTIDE SEQUENCE [LARGE SCALE GENOMIC DNA]</scope>
    <source>
        <strain evidence="9 10">HHB12733</strain>
    </source>
</reference>
<keyword evidence="4 7" id="KW-1133">Transmembrane helix</keyword>
<feature type="region of interest" description="Disordered" evidence="6">
    <location>
        <begin position="1"/>
        <end position="26"/>
    </location>
</feature>
<evidence type="ECO:0000256" key="1">
    <source>
        <dbReference type="ARBA" id="ARBA00004141"/>
    </source>
</evidence>
<sequence>MATAVDEDLKAPASPEVEEPARRRIGQKPPIEELLYYANIQRESYKDGPDVEHTSKFNQILHWADEKTKEVPADVTVTPLDLDDSISEREKEKLNAHRALRTASWAAMFYLITTDILGPFNAPYAFSTIGYVGGVFLYALFGIGAGYTSLLLLYMYLRLDSDRFPVRNYADLVEVVAGPIARRFATAGQSIQLIVIVATVILGNGQALFQITQSKLCFIVAVLIFGLLGMFIGQIQSLKNVAWIGSVSVYLNVSVILISIGFFANSPPNYVGANAAYGLPIDPPAPIQHVAIVDGTLANKVNGAMNMVYAWGGMMIFPEMMAEMRRPMDFWKAIACAELVIMIVYVMYGIVGYSLQGQYVLPLAYQGVSKYAWQSVGNAITLLTVTIAGTLYSNIGVKVACKIFVEDMLKGPTLVSKKGRVIWTVMVVFYWALAFIIASSIPQVQTLQGLIGATFLMQYSYTFPPLMQFAFDVIVDATKADPAYVPGQPLNRIDTWKDMSRWKRVRGACNSMKYKFHTDIQGLFTGRVWFKWMNFILAVAGAATACLGIYGAAITIQVTFANGAATSFGCAAPV</sequence>
<feature type="transmembrane region" description="Helical" evidence="7">
    <location>
        <begin position="532"/>
        <end position="553"/>
    </location>
</feature>
<dbReference type="PANTHER" id="PTHR22950:SF461">
    <property type="entry name" value="AMINO ACID TRANSPORTER TRANSMEMBRANE DOMAIN-CONTAINING PROTEIN"/>
    <property type="match status" value="1"/>
</dbReference>
<feature type="transmembrane region" description="Helical" evidence="7">
    <location>
        <begin position="241"/>
        <end position="264"/>
    </location>
</feature>
<evidence type="ECO:0000256" key="6">
    <source>
        <dbReference type="SAM" id="MobiDB-lite"/>
    </source>
</evidence>
<name>A0A165F2M9_9BASI</name>
<dbReference type="STRING" id="1353952.A0A165F2M9"/>
<evidence type="ECO:0000256" key="3">
    <source>
        <dbReference type="ARBA" id="ARBA00022692"/>
    </source>
</evidence>
<evidence type="ECO:0000256" key="5">
    <source>
        <dbReference type="ARBA" id="ARBA00023136"/>
    </source>
</evidence>
<keyword evidence="10" id="KW-1185">Reference proteome</keyword>